<organism evidence="2 3">
    <name type="scientific">Vigna mungo</name>
    <name type="common">Black gram</name>
    <name type="synonym">Phaseolus mungo</name>
    <dbReference type="NCBI Taxonomy" id="3915"/>
    <lineage>
        <taxon>Eukaryota</taxon>
        <taxon>Viridiplantae</taxon>
        <taxon>Streptophyta</taxon>
        <taxon>Embryophyta</taxon>
        <taxon>Tracheophyta</taxon>
        <taxon>Spermatophyta</taxon>
        <taxon>Magnoliopsida</taxon>
        <taxon>eudicotyledons</taxon>
        <taxon>Gunneridae</taxon>
        <taxon>Pentapetalae</taxon>
        <taxon>rosids</taxon>
        <taxon>fabids</taxon>
        <taxon>Fabales</taxon>
        <taxon>Fabaceae</taxon>
        <taxon>Papilionoideae</taxon>
        <taxon>50 kb inversion clade</taxon>
        <taxon>NPAAA clade</taxon>
        <taxon>indigoferoid/millettioid clade</taxon>
        <taxon>Phaseoleae</taxon>
        <taxon>Vigna</taxon>
    </lineage>
</organism>
<gene>
    <name evidence="2" type="ORF">V8G54_003716</name>
</gene>
<name>A0AAQ3SC06_VIGMU</name>
<proteinExistence type="predicted"/>
<evidence type="ECO:0000313" key="3">
    <source>
        <dbReference type="Proteomes" id="UP001374535"/>
    </source>
</evidence>
<dbReference type="AlphaFoldDB" id="A0AAQ3SC06"/>
<sequence length="105" mass="11000">MKQRLAIASNHDPKDNGQKRQVNLRGFLLAGDYEGEDGGEKRRRGADGLVEGDGKVTERGVAADDGKAEYGAEGEDLEELLLGVDVLEGNDFEKVDGGVGIGGAG</sequence>
<reference evidence="2 3" key="1">
    <citation type="journal article" date="2023" name="Life. Sci Alliance">
        <title>Evolutionary insights into 3D genome organization and epigenetic landscape of Vigna mungo.</title>
        <authorList>
            <person name="Junaid A."/>
            <person name="Singh B."/>
            <person name="Bhatia S."/>
        </authorList>
    </citation>
    <scope>NUCLEOTIDE SEQUENCE [LARGE SCALE GENOMIC DNA]</scope>
    <source>
        <strain evidence="2">Urdbean</strain>
    </source>
</reference>
<keyword evidence="3" id="KW-1185">Reference proteome</keyword>
<dbReference type="EMBL" id="CP144700">
    <property type="protein sequence ID" value="WVZ25172.1"/>
    <property type="molecule type" value="Genomic_DNA"/>
</dbReference>
<accession>A0AAQ3SC06</accession>
<evidence type="ECO:0000313" key="2">
    <source>
        <dbReference type="EMBL" id="WVZ25172.1"/>
    </source>
</evidence>
<dbReference type="Proteomes" id="UP001374535">
    <property type="component" value="Chromosome 1"/>
</dbReference>
<feature type="compositionally biased region" description="Basic and acidic residues" evidence="1">
    <location>
        <begin position="52"/>
        <end position="70"/>
    </location>
</feature>
<protein>
    <submittedName>
        <fullName evidence="2">Uncharacterized protein</fullName>
    </submittedName>
</protein>
<feature type="region of interest" description="Disordered" evidence="1">
    <location>
        <begin position="1"/>
        <end position="70"/>
    </location>
</feature>
<evidence type="ECO:0000256" key="1">
    <source>
        <dbReference type="SAM" id="MobiDB-lite"/>
    </source>
</evidence>